<dbReference type="InterPro" id="IPR011701">
    <property type="entry name" value="MFS"/>
</dbReference>
<evidence type="ECO:0000256" key="3">
    <source>
        <dbReference type="ARBA" id="ARBA00023136"/>
    </source>
</evidence>
<evidence type="ECO:0000256" key="4">
    <source>
        <dbReference type="SAM" id="Phobius"/>
    </source>
</evidence>
<dbReference type="PANTHER" id="PTHR23526">
    <property type="entry name" value="INTEGRAL MEMBRANE TRANSPORT PROTEIN-RELATED"/>
    <property type="match status" value="1"/>
</dbReference>
<feature type="transmembrane region" description="Helical" evidence="4">
    <location>
        <begin position="394"/>
        <end position="417"/>
    </location>
</feature>
<dbReference type="Pfam" id="PF07690">
    <property type="entry name" value="MFS_1"/>
    <property type="match status" value="1"/>
</dbReference>
<keyword evidence="3 4" id="KW-0472">Membrane</keyword>
<proteinExistence type="predicted"/>
<dbReference type="InterPro" id="IPR036259">
    <property type="entry name" value="MFS_trans_sf"/>
</dbReference>
<organism evidence="5 6">
    <name type="scientific">Aeoliella mucimassa</name>
    <dbReference type="NCBI Taxonomy" id="2527972"/>
    <lineage>
        <taxon>Bacteria</taxon>
        <taxon>Pseudomonadati</taxon>
        <taxon>Planctomycetota</taxon>
        <taxon>Planctomycetia</taxon>
        <taxon>Pirellulales</taxon>
        <taxon>Lacipirellulaceae</taxon>
        <taxon>Aeoliella</taxon>
    </lineage>
</organism>
<accession>A0A518AH12</accession>
<dbReference type="EMBL" id="CP036278">
    <property type="protein sequence ID" value="QDU54015.1"/>
    <property type="molecule type" value="Genomic_DNA"/>
</dbReference>
<feature type="transmembrane region" description="Helical" evidence="4">
    <location>
        <begin position="324"/>
        <end position="341"/>
    </location>
</feature>
<keyword evidence="6" id="KW-1185">Reference proteome</keyword>
<dbReference type="Gene3D" id="1.20.1250.20">
    <property type="entry name" value="MFS general substrate transporter like domains"/>
    <property type="match status" value="1"/>
</dbReference>
<keyword evidence="1 4" id="KW-0812">Transmembrane</keyword>
<dbReference type="AlphaFoldDB" id="A0A518AH12"/>
<gene>
    <name evidence="5" type="ORF">Pan181_01950</name>
</gene>
<feature type="transmembrane region" description="Helical" evidence="4">
    <location>
        <begin position="20"/>
        <end position="40"/>
    </location>
</feature>
<dbReference type="Proteomes" id="UP000315750">
    <property type="component" value="Chromosome"/>
</dbReference>
<name>A0A518AH12_9BACT</name>
<sequence length="423" mass="46524">MIGRRGASIRQAMHLANTNALVWAIGNGLVSTSLVTYLALGLGASGIAIGLILSAPHLAGLLRLVAPAMMTTGQRRKVVCLTGYLASAMVLVAMPQLAAPREGLDPAIGIATLVICWCVYHLLEYIATIALWSWLGDWMPPPVRGRLVGWRERFLVVGRIVGVTASVLLSFGWEYLDPSAERWVPLYWSASVGAGMLVLAVVPLLWLAPRTSNNEATPTNTWRAMARVLSDRKYASLLLYSCWFAAANGITSSAQAIYPWRVLDINYHQLVGLRSMMYAGQTAMAPTSGWWIDRFGARRLMTICQLIVATGPLFFLISTPSYPWWVAGAFVVWMFYAPLNVSLDTLKLKLVPIEQSAPALAVYYATSDLAFSATALLGSAYYDRLREQGLDAWWLFATFFLSGWVLRSIAAWLVWLIPDIEGS</sequence>
<reference evidence="5 6" key="1">
    <citation type="submission" date="2019-02" db="EMBL/GenBank/DDBJ databases">
        <title>Deep-cultivation of Planctomycetes and their phenomic and genomic characterization uncovers novel biology.</title>
        <authorList>
            <person name="Wiegand S."/>
            <person name="Jogler M."/>
            <person name="Boedeker C."/>
            <person name="Pinto D."/>
            <person name="Vollmers J."/>
            <person name="Rivas-Marin E."/>
            <person name="Kohn T."/>
            <person name="Peeters S.H."/>
            <person name="Heuer A."/>
            <person name="Rast P."/>
            <person name="Oberbeckmann S."/>
            <person name="Bunk B."/>
            <person name="Jeske O."/>
            <person name="Meyerdierks A."/>
            <person name="Storesund J.E."/>
            <person name="Kallscheuer N."/>
            <person name="Luecker S."/>
            <person name="Lage O.M."/>
            <person name="Pohl T."/>
            <person name="Merkel B.J."/>
            <person name="Hornburger P."/>
            <person name="Mueller R.-W."/>
            <person name="Bruemmer F."/>
            <person name="Labrenz M."/>
            <person name="Spormann A.M."/>
            <person name="Op den Camp H."/>
            <person name="Overmann J."/>
            <person name="Amann R."/>
            <person name="Jetten M.S.M."/>
            <person name="Mascher T."/>
            <person name="Medema M.H."/>
            <person name="Devos D.P."/>
            <person name="Kaster A.-K."/>
            <person name="Ovreas L."/>
            <person name="Rohde M."/>
            <person name="Galperin M.Y."/>
            <person name="Jogler C."/>
        </authorList>
    </citation>
    <scope>NUCLEOTIDE SEQUENCE [LARGE SCALE GENOMIC DNA]</scope>
    <source>
        <strain evidence="5 6">Pan181</strain>
    </source>
</reference>
<dbReference type="PANTHER" id="PTHR23526:SF2">
    <property type="entry name" value="MAJOR FACILITATOR SUPERFAMILY (MFS) PROFILE DOMAIN-CONTAINING PROTEIN"/>
    <property type="match status" value="1"/>
</dbReference>
<dbReference type="InterPro" id="IPR052528">
    <property type="entry name" value="Sugar_transport-like"/>
</dbReference>
<dbReference type="GO" id="GO:0022857">
    <property type="term" value="F:transmembrane transporter activity"/>
    <property type="evidence" value="ECO:0007669"/>
    <property type="project" value="InterPro"/>
</dbReference>
<feature type="transmembrane region" description="Helical" evidence="4">
    <location>
        <begin position="78"/>
        <end position="98"/>
    </location>
</feature>
<dbReference type="KEGG" id="amuc:Pan181_01950"/>
<feature type="transmembrane region" description="Helical" evidence="4">
    <location>
        <begin position="46"/>
        <end position="66"/>
    </location>
</feature>
<dbReference type="SUPFAM" id="SSF103473">
    <property type="entry name" value="MFS general substrate transporter"/>
    <property type="match status" value="1"/>
</dbReference>
<feature type="transmembrane region" description="Helical" evidence="4">
    <location>
        <begin position="154"/>
        <end position="173"/>
    </location>
</feature>
<evidence type="ECO:0000256" key="2">
    <source>
        <dbReference type="ARBA" id="ARBA00022989"/>
    </source>
</evidence>
<feature type="transmembrane region" description="Helical" evidence="4">
    <location>
        <begin position="110"/>
        <end position="134"/>
    </location>
</feature>
<evidence type="ECO:0000313" key="5">
    <source>
        <dbReference type="EMBL" id="QDU54015.1"/>
    </source>
</evidence>
<evidence type="ECO:0000313" key="6">
    <source>
        <dbReference type="Proteomes" id="UP000315750"/>
    </source>
</evidence>
<protein>
    <submittedName>
        <fullName evidence="5">Major Facilitator Superfamily protein</fullName>
    </submittedName>
</protein>
<keyword evidence="2 4" id="KW-1133">Transmembrane helix</keyword>
<evidence type="ECO:0000256" key="1">
    <source>
        <dbReference type="ARBA" id="ARBA00022692"/>
    </source>
</evidence>
<feature type="transmembrane region" description="Helical" evidence="4">
    <location>
        <begin position="237"/>
        <end position="258"/>
    </location>
</feature>
<feature type="transmembrane region" description="Helical" evidence="4">
    <location>
        <begin position="361"/>
        <end position="382"/>
    </location>
</feature>
<feature type="transmembrane region" description="Helical" evidence="4">
    <location>
        <begin position="185"/>
        <end position="208"/>
    </location>
</feature>